<comment type="caution">
    <text evidence="2">The sequence shown here is derived from an EMBL/GenBank/DDBJ whole genome shotgun (WGS) entry which is preliminary data.</text>
</comment>
<accession>A0AAV0XSM7</accession>
<protein>
    <submittedName>
        <fullName evidence="2">Uncharacterized protein</fullName>
    </submittedName>
</protein>
<dbReference type="Proteomes" id="UP001160148">
    <property type="component" value="Unassembled WGS sequence"/>
</dbReference>
<sequence>MTEPLGQLSSLTGTSSTSILPSNDFNPRKSKNLEYPRLNGENQIWGTYTSLGNQSGKVSFDNRGEYQCDSVSDSRIAPVVCLAMPARPLPRRYRNYSTWLRDRKTPPVHWSDLLSCAVDPYMEYLEKRESLGQTVTTSVNYIKNLVTLFDMFITNYSVEDMHFPKSFDLLPCPNEIGKMKLLLAKIKLLYKSKLKKQPQELFDRKTMEAQALPEYTEVRKIIKKVETDVPEFLSRLESSVVADGEINVAPVKGSPIQKMVSSWWRKSTCSLAVLVLWFSKHRSGVISNMLMSEWLVRKQQEDKTVVTVAKHKTGDKEPSLIVLSADLAALLERYYRIRFRVRTTRKEFFITNTCGRVMKANDDVNKIYKLQDTKSQLSACVFRRMIESESRGHDSTTCAGVAKALQHDPETALRYYQVPDTNEAIRRQAHIDVVDHTKLFHDMVAEELDTLFPLEPYANLNDLDAIREKLEDSNAKAMYPKANITDAYLNQIRENFNKQVAGERVNILVEILMADYTRDNISKQAIIDAAKRKKLHYFLKHDADKICRKVMNRF</sequence>
<evidence type="ECO:0000313" key="3">
    <source>
        <dbReference type="Proteomes" id="UP001160148"/>
    </source>
</evidence>
<dbReference type="EMBL" id="CARXXK010000339">
    <property type="protein sequence ID" value="CAI6370331.1"/>
    <property type="molecule type" value="Genomic_DNA"/>
</dbReference>
<evidence type="ECO:0000256" key="1">
    <source>
        <dbReference type="SAM" id="MobiDB-lite"/>
    </source>
</evidence>
<dbReference type="AlphaFoldDB" id="A0AAV0XSM7"/>
<feature type="compositionally biased region" description="Low complexity" evidence="1">
    <location>
        <begin position="8"/>
        <end position="22"/>
    </location>
</feature>
<name>A0AAV0XSM7_9HEMI</name>
<keyword evidence="3" id="KW-1185">Reference proteome</keyword>
<proteinExistence type="predicted"/>
<evidence type="ECO:0000313" key="2">
    <source>
        <dbReference type="EMBL" id="CAI6370331.1"/>
    </source>
</evidence>
<reference evidence="2 3" key="1">
    <citation type="submission" date="2023-01" db="EMBL/GenBank/DDBJ databases">
        <authorList>
            <person name="Whitehead M."/>
        </authorList>
    </citation>
    <scope>NUCLEOTIDE SEQUENCE [LARGE SCALE GENOMIC DNA]</scope>
</reference>
<organism evidence="2 3">
    <name type="scientific">Macrosiphum euphorbiae</name>
    <name type="common">potato aphid</name>
    <dbReference type="NCBI Taxonomy" id="13131"/>
    <lineage>
        <taxon>Eukaryota</taxon>
        <taxon>Metazoa</taxon>
        <taxon>Ecdysozoa</taxon>
        <taxon>Arthropoda</taxon>
        <taxon>Hexapoda</taxon>
        <taxon>Insecta</taxon>
        <taxon>Pterygota</taxon>
        <taxon>Neoptera</taxon>
        <taxon>Paraneoptera</taxon>
        <taxon>Hemiptera</taxon>
        <taxon>Sternorrhyncha</taxon>
        <taxon>Aphidomorpha</taxon>
        <taxon>Aphidoidea</taxon>
        <taxon>Aphididae</taxon>
        <taxon>Macrosiphini</taxon>
        <taxon>Macrosiphum</taxon>
    </lineage>
</organism>
<feature type="region of interest" description="Disordered" evidence="1">
    <location>
        <begin position="1"/>
        <end position="34"/>
    </location>
</feature>
<gene>
    <name evidence="2" type="ORF">MEUPH1_LOCUS24460</name>
</gene>